<evidence type="ECO:0000313" key="4">
    <source>
        <dbReference type="Proteomes" id="UP000306196"/>
    </source>
</evidence>
<feature type="transmembrane region" description="Helical" evidence="1">
    <location>
        <begin position="388"/>
        <end position="409"/>
    </location>
</feature>
<reference evidence="3 4" key="1">
    <citation type="submission" date="2019-05" db="EMBL/GenBank/DDBJ databases">
        <title>Verrucobacter flavum gen. nov., sp. nov. a new member of the family Verrucomicrobiaceae.</title>
        <authorList>
            <person name="Szuroczki S."/>
            <person name="Abbaszade G."/>
            <person name="Szabo A."/>
            <person name="Felfoldi T."/>
            <person name="Schumann P."/>
            <person name="Boka K."/>
            <person name="Keki Z."/>
            <person name="Toumi M."/>
            <person name="Toth E."/>
        </authorList>
    </citation>
    <scope>NUCLEOTIDE SEQUENCE [LARGE SCALE GENOMIC DNA]</scope>
    <source>
        <strain evidence="3 4">MG-N-17</strain>
    </source>
</reference>
<keyword evidence="4" id="KW-1185">Reference proteome</keyword>
<feature type="transmembrane region" description="Helical" evidence="1">
    <location>
        <begin position="421"/>
        <end position="439"/>
    </location>
</feature>
<keyword evidence="1" id="KW-0812">Transmembrane</keyword>
<evidence type="ECO:0000313" key="3">
    <source>
        <dbReference type="EMBL" id="TLD68645.1"/>
    </source>
</evidence>
<keyword evidence="1" id="KW-1133">Transmembrane helix</keyword>
<dbReference type="SMART" id="SM01080">
    <property type="entry name" value="CHASE2"/>
    <property type="match status" value="1"/>
</dbReference>
<dbReference type="InterPro" id="IPR007890">
    <property type="entry name" value="CHASE2"/>
</dbReference>
<dbReference type="AlphaFoldDB" id="A0A5R8K9Q1"/>
<dbReference type="Pfam" id="PF00211">
    <property type="entry name" value="Guanylate_cyc"/>
    <property type="match status" value="1"/>
</dbReference>
<name>A0A5R8K9Q1_9BACT</name>
<proteinExistence type="predicted"/>
<feature type="transmembrane region" description="Helical" evidence="1">
    <location>
        <begin position="364"/>
        <end position="381"/>
    </location>
</feature>
<dbReference type="Pfam" id="PF05226">
    <property type="entry name" value="CHASE2"/>
    <property type="match status" value="1"/>
</dbReference>
<gene>
    <name evidence="3" type="ORF">FEM03_21635</name>
</gene>
<dbReference type="PROSITE" id="PS50125">
    <property type="entry name" value="GUANYLATE_CYCLASE_2"/>
    <property type="match status" value="1"/>
</dbReference>
<dbReference type="EMBL" id="VAUV01000021">
    <property type="protein sequence ID" value="TLD68645.1"/>
    <property type="molecule type" value="Genomic_DNA"/>
</dbReference>
<dbReference type="OrthoDB" id="9806704at2"/>
<dbReference type="Gene3D" id="3.30.70.1230">
    <property type="entry name" value="Nucleotide cyclase"/>
    <property type="match status" value="1"/>
</dbReference>
<accession>A0A5R8K9Q1</accession>
<dbReference type="GO" id="GO:0035556">
    <property type="term" value="P:intracellular signal transduction"/>
    <property type="evidence" value="ECO:0007669"/>
    <property type="project" value="InterPro"/>
</dbReference>
<sequence>MARKSLANGTGLSDSVSQTVVLPVIFGVGLLLALGYGWFGDRGWLAWMDRQFLDEFHRRGVKAVEREDVVILGIDDASFKLDGLWPEEIEESVALKAMQRPWPWSRVVWAELLERMFAAGVKVVFLDVTFKGPSLDPAEDERLREVLQKHAGKVVLGMNFEGSSASLSAGSRIRLTGPPESIWESGEGRWDGPVHLNFWAEGEVVRKVSLLATLEEAELKDYLGAVGDYGGMSVEEAEKVGDELEVEMARVNPQDGIPSVAMWVANKVGAGGAELELREPRFRFADAGAYPPVSIHEVFVESLWESNFGSGEAFRDKVVFVGATASVMQDFHSTPVGRMAGVQLHAHALAAVMDRNFLKEAPRWWPLAGVGMGMLLSWALVTLIRQPVVCLLVLWGVSVALLVGAWWAFDGLSMEVSPLPGGLALNLCGLAGLSGNYLTQMREKKKLRRFLERYTSPEFVKEMMSDREGLYTMLGGAERTVTVLFSDVRGFTSMAEEMSPADMVKQLNEYLSSMVEQVIRHRGLVDKFIGDAVMALWGSTRLLQAEGGRREDARQSVESALAMRAALTRLNEQWRKRGIAEFKIGMGIHQGNVVVGNIGSAAPYEKMDLTVIGDSVNLASRLEGVTKEYGVDLVISGTVWELVKDEYLCRSADLVRVKGKVLPVEVFTVIGPMVTARPPGLKDYEKGIVSYREGKFVEALEWFGKAREAGLDDVLTSTYISRCEALMASPPEKWDGVFVMTKK</sequence>
<dbReference type="GO" id="GO:0004016">
    <property type="term" value="F:adenylate cyclase activity"/>
    <property type="evidence" value="ECO:0007669"/>
    <property type="project" value="UniProtKB-ARBA"/>
</dbReference>
<dbReference type="InterPro" id="IPR001054">
    <property type="entry name" value="A/G_cyclase"/>
</dbReference>
<evidence type="ECO:0000259" key="2">
    <source>
        <dbReference type="PROSITE" id="PS50125"/>
    </source>
</evidence>
<dbReference type="PANTHER" id="PTHR43081:SF1">
    <property type="entry name" value="ADENYLATE CYCLASE, TERMINAL-DIFFERENTIATION SPECIFIC"/>
    <property type="match status" value="1"/>
</dbReference>
<dbReference type="SMART" id="SM00044">
    <property type="entry name" value="CYCc"/>
    <property type="match status" value="1"/>
</dbReference>
<dbReference type="SUPFAM" id="SSF55073">
    <property type="entry name" value="Nucleotide cyclase"/>
    <property type="match status" value="1"/>
</dbReference>
<dbReference type="InterPro" id="IPR050697">
    <property type="entry name" value="Adenylyl/Guanylyl_Cyclase_3/4"/>
</dbReference>
<keyword evidence="1" id="KW-0472">Membrane</keyword>
<evidence type="ECO:0000256" key="1">
    <source>
        <dbReference type="SAM" id="Phobius"/>
    </source>
</evidence>
<dbReference type="Proteomes" id="UP000306196">
    <property type="component" value="Unassembled WGS sequence"/>
</dbReference>
<feature type="domain" description="Guanylate cyclase" evidence="2">
    <location>
        <begin position="482"/>
        <end position="623"/>
    </location>
</feature>
<dbReference type="PANTHER" id="PTHR43081">
    <property type="entry name" value="ADENYLATE CYCLASE, TERMINAL-DIFFERENTIATION SPECIFIC-RELATED"/>
    <property type="match status" value="1"/>
</dbReference>
<dbReference type="RefSeq" id="WP_138088399.1">
    <property type="nucleotide sequence ID" value="NZ_VAUV01000021.1"/>
</dbReference>
<organism evidence="3 4">
    <name type="scientific">Phragmitibacter flavus</name>
    <dbReference type="NCBI Taxonomy" id="2576071"/>
    <lineage>
        <taxon>Bacteria</taxon>
        <taxon>Pseudomonadati</taxon>
        <taxon>Verrucomicrobiota</taxon>
        <taxon>Verrucomicrobiia</taxon>
        <taxon>Verrucomicrobiales</taxon>
        <taxon>Verrucomicrobiaceae</taxon>
        <taxon>Phragmitibacter</taxon>
    </lineage>
</organism>
<feature type="transmembrane region" description="Helical" evidence="1">
    <location>
        <begin position="20"/>
        <end position="39"/>
    </location>
</feature>
<dbReference type="CDD" id="cd07302">
    <property type="entry name" value="CHD"/>
    <property type="match status" value="1"/>
</dbReference>
<protein>
    <submittedName>
        <fullName evidence="3">Adenylate/guanylate cyclase domain-containing protein</fullName>
    </submittedName>
</protein>
<dbReference type="InterPro" id="IPR029787">
    <property type="entry name" value="Nucleotide_cyclase"/>
</dbReference>
<comment type="caution">
    <text evidence="3">The sequence shown here is derived from an EMBL/GenBank/DDBJ whole genome shotgun (WGS) entry which is preliminary data.</text>
</comment>
<dbReference type="GO" id="GO:0006171">
    <property type="term" value="P:cAMP biosynthetic process"/>
    <property type="evidence" value="ECO:0007669"/>
    <property type="project" value="TreeGrafter"/>
</dbReference>